<dbReference type="InterPro" id="IPR050889">
    <property type="entry name" value="Dendritic_Spine_Reg/Scaffold"/>
</dbReference>
<dbReference type="EMBL" id="ML119155">
    <property type="protein sequence ID" value="RPB09115.1"/>
    <property type="molecule type" value="Genomic_DNA"/>
</dbReference>
<proteinExistence type="predicted"/>
<dbReference type="PROSITE" id="PS50297">
    <property type="entry name" value="ANK_REP_REGION"/>
    <property type="match status" value="2"/>
</dbReference>
<sequence length="113" mass="12619">PLNKAARAYCNSEGVIRFLLKFNTDVSSRGLDGETALHWAAVRNHKKVARLLLDKGIDLSPNSHGETALHLAAWYGHEEIVHLILRKDIDLSQQDKDGLTALGCAERNNHERI</sequence>
<dbReference type="InParanoid" id="A0A3N4KTL8"/>
<dbReference type="SMART" id="SM00248">
    <property type="entry name" value="ANK"/>
    <property type="match status" value="2"/>
</dbReference>
<evidence type="ECO:0000256" key="1">
    <source>
        <dbReference type="ARBA" id="ARBA00022737"/>
    </source>
</evidence>
<organism evidence="4 5">
    <name type="scientific">Morchella conica CCBAS932</name>
    <dbReference type="NCBI Taxonomy" id="1392247"/>
    <lineage>
        <taxon>Eukaryota</taxon>
        <taxon>Fungi</taxon>
        <taxon>Dikarya</taxon>
        <taxon>Ascomycota</taxon>
        <taxon>Pezizomycotina</taxon>
        <taxon>Pezizomycetes</taxon>
        <taxon>Pezizales</taxon>
        <taxon>Morchellaceae</taxon>
        <taxon>Morchella</taxon>
    </lineage>
</organism>
<dbReference type="Proteomes" id="UP000277580">
    <property type="component" value="Unassembled WGS sequence"/>
</dbReference>
<reference evidence="4 5" key="1">
    <citation type="journal article" date="2018" name="Nat. Ecol. Evol.">
        <title>Pezizomycetes genomes reveal the molecular basis of ectomycorrhizal truffle lifestyle.</title>
        <authorList>
            <person name="Murat C."/>
            <person name="Payen T."/>
            <person name="Noel B."/>
            <person name="Kuo A."/>
            <person name="Morin E."/>
            <person name="Chen J."/>
            <person name="Kohler A."/>
            <person name="Krizsan K."/>
            <person name="Balestrini R."/>
            <person name="Da Silva C."/>
            <person name="Montanini B."/>
            <person name="Hainaut M."/>
            <person name="Levati E."/>
            <person name="Barry K.W."/>
            <person name="Belfiori B."/>
            <person name="Cichocki N."/>
            <person name="Clum A."/>
            <person name="Dockter R.B."/>
            <person name="Fauchery L."/>
            <person name="Guy J."/>
            <person name="Iotti M."/>
            <person name="Le Tacon F."/>
            <person name="Lindquist E.A."/>
            <person name="Lipzen A."/>
            <person name="Malagnac F."/>
            <person name="Mello A."/>
            <person name="Molinier V."/>
            <person name="Miyauchi S."/>
            <person name="Poulain J."/>
            <person name="Riccioni C."/>
            <person name="Rubini A."/>
            <person name="Sitrit Y."/>
            <person name="Splivallo R."/>
            <person name="Traeger S."/>
            <person name="Wang M."/>
            <person name="Zifcakova L."/>
            <person name="Wipf D."/>
            <person name="Zambonelli A."/>
            <person name="Paolocci F."/>
            <person name="Nowrousian M."/>
            <person name="Ottonello S."/>
            <person name="Baldrian P."/>
            <person name="Spatafora J.W."/>
            <person name="Henrissat B."/>
            <person name="Nagy L.G."/>
            <person name="Aury J.M."/>
            <person name="Wincker P."/>
            <person name="Grigoriev I.V."/>
            <person name="Bonfante P."/>
            <person name="Martin F.M."/>
        </authorList>
    </citation>
    <scope>NUCLEOTIDE SEQUENCE [LARGE SCALE GENOMIC DNA]</scope>
    <source>
        <strain evidence="4 5">CCBAS932</strain>
    </source>
</reference>
<dbReference type="SUPFAM" id="SSF48403">
    <property type="entry name" value="Ankyrin repeat"/>
    <property type="match status" value="1"/>
</dbReference>
<dbReference type="PROSITE" id="PS50088">
    <property type="entry name" value="ANK_REPEAT"/>
    <property type="match status" value="2"/>
</dbReference>
<dbReference type="STRING" id="1392247.A0A3N4KTL8"/>
<dbReference type="Gene3D" id="1.25.40.20">
    <property type="entry name" value="Ankyrin repeat-containing domain"/>
    <property type="match status" value="1"/>
</dbReference>
<dbReference type="PANTHER" id="PTHR24166:SF48">
    <property type="entry name" value="PROTEIN VAPYRIN"/>
    <property type="match status" value="1"/>
</dbReference>
<feature type="non-terminal residue" evidence="4">
    <location>
        <position position="113"/>
    </location>
</feature>
<dbReference type="InterPro" id="IPR036770">
    <property type="entry name" value="Ankyrin_rpt-contain_sf"/>
</dbReference>
<keyword evidence="5" id="KW-1185">Reference proteome</keyword>
<accession>A0A3N4KTL8</accession>
<feature type="repeat" description="ANK" evidence="3">
    <location>
        <begin position="64"/>
        <end position="96"/>
    </location>
</feature>
<dbReference type="InterPro" id="IPR002110">
    <property type="entry name" value="Ankyrin_rpt"/>
</dbReference>
<evidence type="ECO:0000256" key="2">
    <source>
        <dbReference type="ARBA" id="ARBA00023043"/>
    </source>
</evidence>
<keyword evidence="2 3" id="KW-0040">ANK repeat</keyword>
<evidence type="ECO:0000313" key="4">
    <source>
        <dbReference type="EMBL" id="RPB09115.1"/>
    </source>
</evidence>
<feature type="non-terminal residue" evidence="4">
    <location>
        <position position="1"/>
    </location>
</feature>
<evidence type="ECO:0000313" key="5">
    <source>
        <dbReference type="Proteomes" id="UP000277580"/>
    </source>
</evidence>
<dbReference type="OrthoDB" id="539213at2759"/>
<gene>
    <name evidence="4" type="ORF">P167DRAFT_465001</name>
</gene>
<feature type="repeat" description="ANK" evidence="3">
    <location>
        <begin position="32"/>
        <end position="64"/>
    </location>
</feature>
<dbReference type="AlphaFoldDB" id="A0A3N4KTL8"/>
<protein>
    <submittedName>
        <fullName evidence="4">Ankyrin</fullName>
    </submittedName>
</protein>
<dbReference type="Pfam" id="PF12796">
    <property type="entry name" value="Ank_2"/>
    <property type="match status" value="1"/>
</dbReference>
<name>A0A3N4KTL8_9PEZI</name>
<dbReference type="PANTHER" id="PTHR24166">
    <property type="entry name" value="ROLLING PEBBLES, ISOFORM B"/>
    <property type="match status" value="1"/>
</dbReference>
<evidence type="ECO:0000256" key="3">
    <source>
        <dbReference type="PROSITE-ProRule" id="PRU00023"/>
    </source>
</evidence>
<keyword evidence="1" id="KW-0677">Repeat</keyword>